<dbReference type="GO" id="GO:0008233">
    <property type="term" value="F:peptidase activity"/>
    <property type="evidence" value="ECO:0007669"/>
    <property type="project" value="UniProtKB-KW"/>
</dbReference>
<evidence type="ECO:0000256" key="1">
    <source>
        <dbReference type="ARBA" id="ARBA00022670"/>
    </source>
</evidence>
<sequence>MRVGVDRVREARQQKLRKDFESIAFKSGKGAEDFALRLSSIVSELQGLGNGITKLKAMQKYLCVVPARYAQMACYIETLLDLEDMSIEELSGRLAAYDGRGEPEVEVGGRLLLTHEEWRACSSTRGSGEGLVVGGGKPRDKGKKPQGRPRDGGGNKSNGGGKPLRRNSKCNYCGIEGHWARECRKAKRERGDQCKREEAHMSQGHEEESAALLMAIGSDVIPDVRVAPRSSTASTPGSQAVQDDSTGVQHVFLNEEQGVPTATTDGHWFLDTGASNHMTEKIAAFTEIDEKIKGMGKFGDGSMVEIQRRGSVLFAWKNSEHKVLTEDYHIPRLKTSIISLGQLAEVGFKTVIKEDEIFLYDRRHVLLANVKRMRNMLYSVILTPTKPVFRQSIGTSRCALGKQHRALFSHTIAYRGKECLELTHGDLYGPITPTTLAVNRYFLLIVDDASRYMWVEMLKSKDEALRFFKKIKAVAENESGLIIKAFRNDCGSEFISAEFAEFCSEHGLRRHTTAPYSP</sequence>
<dbReference type="PROSITE" id="PS50994">
    <property type="entry name" value="INTEGRASE"/>
    <property type="match status" value="1"/>
</dbReference>
<dbReference type="GO" id="GO:0008270">
    <property type="term" value="F:zinc ion binding"/>
    <property type="evidence" value="ECO:0007669"/>
    <property type="project" value="UniProtKB-KW"/>
</dbReference>
<accession>A0A9N7RQE0</accession>
<gene>
    <name evidence="6" type="ORF">SHERM_06094</name>
</gene>
<dbReference type="PANTHER" id="PTHR42648">
    <property type="entry name" value="TRANSPOSASE, PUTATIVE-RELATED"/>
    <property type="match status" value="1"/>
</dbReference>
<evidence type="ECO:0000256" key="3">
    <source>
        <dbReference type="SAM" id="MobiDB-lite"/>
    </source>
</evidence>
<evidence type="ECO:0000313" key="7">
    <source>
        <dbReference type="Proteomes" id="UP001153555"/>
    </source>
</evidence>
<keyword evidence="1" id="KW-0378">Hydrolase</keyword>
<evidence type="ECO:0000256" key="2">
    <source>
        <dbReference type="PROSITE-ProRule" id="PRU00047"/>
    </source>
</evidence>
<dbReference type="GO" id="GO:0006508">
    <property type="term" value="P:proteolysis"/>
    <property type="evidence" value="ECO:0007669"/>
    <property type="project" value="UniProtKB-KW"/>
</dbReference>
<dbReference type="PROSITE" id="PS50158">
    <property type="entry name" value="ZF_CCHC"/>
    <property type="match status" value="1"/>
</dbReference>
<evidence type="ECO:0000259" key="5">
    <source>
        <dbReference type="PROSITE" id="PS50994"/>
    </source>
</evidence>
<dbReference type="InterPro" id="IPR001584">
    <property type="entry name" value="Integrase_cat-core"/>
</dbReference>
<feature type="domain" description="CCHC-type" evidence="4">
    <location>
        <begin position="169"/>
        <end position="185"/>
    </location>
</feature>
<keyword evidence="1" id="KW-0645">Protease</keyword>
<feature type="compositionally biased region" description="Gly residues" evidence="3">
    <location>
        <begin position="127"/>
        <end position="136"/>
    </location>
</feature>
<dbReference type="EMBL" id="CACSLK010031421">
    <property type="protein sequence ID" value="CAA0839530.1"/>
    <property type="molecule type" value="Genomic_DNA"/>
</dbReference>
<evidence type="ECO:0000313" key="6">
    <source>
        <dbReference type="EMBL" id="CAA0839530.1"/>
    </source>
</evidence>
<comment type="caution">
    <text evidence="6">The sequence shown here is derived from an EMBL/GenBank/DDBJ whole genome shotgun (WGS) entry which is preliminary data.</text>
</comment>
<dbReference type="InterPro" id="IPR039537">
    <property type="entry name" value="Retrotran_Ty1/copia-like"/>
</dbReference>
<proteinExistence type="predicted"/>
<dbReference type="SUPFAM" id="SSF57756">
    <property type="entry name" value="Retrovirus zinc finger-like domains"/>
    <property type="match status" value="1"/>
</dbReference>
<feature type="domain" description="Integrase catalytic" evidence="5">
    <location>
        <begin position="414"/>
        <end position="518"/>
    </location>
</feature>
<dbReference type="InterPro" id="IPR054722">
    <property type="entry name" value="PolX-like_BBD"/>
</dbReference>
<dbReference type="GO" id="GO:0015074">
    <property type="term" value="P:DNA integration"/>
    <property type="evidence" value="ECO:0007669"/>
    <property type="project" value="InterPro"/>
</dbReference>
<dbReference type="PANTHER" id="PTHR42648:SF25">
    <property type="entry name" value="RNA-DIRECTED DNA POLYMERASE"/>
    <property type="match status" value="1"/>
</dbReference>
<dbReference type="Pfam" id="PF00665">
    <property type="entry name" value="rve"/>
    <property type="match status" value="1"/>
</dbReference>
<keyword evidence="2" id="KW-0862">Zinc</keyword>
<dbReference type="Gene3D" id="4.10.60.10">
    <property type="entry name" value="Zinc finger, CCHC-type"/>
    <property type="match status" value="1"/>
</dbReference>
<dbReference type="SUPFAM" id="SSF53098">
    <property type="entry name" value="Ribonuclease H-like"/>
    <property type="match status" value="1"/>
</dbReference>
<dbReference type="SMART" id="SM00343">
    <property type="entry name" value="ZnF_C2HC"/>
    <property type="match status" value="1"/>
</dbReference>
<name>A0A9N7RQE0_STRHE</name>
<dbReference type="InterPro" id="IPR012337">
    <property type="entry name" value="RNaseH-like_sf"/>
</dbReference>
<dbReference type="Gene3D" id="3.30.420.10">
    <property type="entry name" value="Ribonuclease H-like superfamily/Ribonuclease H"/>
    <property type="match status" value="1"/>
</dbReference>
<dbReference type="Pfam" id="PF00098">
    <property type="entry name" value="zf-CCHC"/>
    <property type="match status" value="1"/>
</dbReference>
<reference evidence="6" key="1">
    <citation type="submission" date="2019-12" db="EMBL/GenBank/DDBJ databases">
        <authorList>
            <person name="Scholes J."/>
        </authorList>
    </citation>
    <scope>NUCLEOTIDE SEQUENCE</scope>
</reference>
<dbReference type="GO" id="GO:0003676">
    <property type="term" value="F:nucleic acid binding"/>
    <property type="evidence" value="ECO:0007669"/>
    <property type="project" value="InterPro"/>
</dbReference>
<keyword evidence="2" id="KW-0479">Metal-binding</keyword>
<organism evidence="6 7">
    <name type="scientific">Striga hermonthica</name>
    <name type="common">Purple witchweed</name>
    <name type="synonym">Buchnera hermonthica</name>
    <dbReference type="NCBI Taxonomy" id="68872"/>
    <lineage>
        <taxon>Eukaryota</taxon>
        <taxon>Viridiplantae</taxon>
        <taxon>Streptophyta</taxon>
        <taxon>Embryophyta</taxon>
        <taxon>Tracheophyta</taxon>
        <taxon>Spermatophyta</taxon>
        <taxon>Magnoliopsida</taxon>
        <taxon>eudicotyledons</taxon>
        <taxon>Gunneridae</taxon>
        <taxon>Pentapetalae</taxon>
        <taxon>asterids</taxon>
        <taxon>lamiids</taxon>
        <taxon>Lamiales</taxon>
        <taxon>Orobanchaceae</taxon>
        <taxon>Buchnereae</taxon>
        <taxon>Striga</taxon>
    </lineage>
</organism>
<dbReference type="InterPro" id="IPR001878">
    <property type="entry name" value="Znf_CCHC"/>
</dbReference>
<dbReference type="Proteomes" id="UP001153555">
    <property type="component" value="Unassembled WGS sequence"/>
</dbReference>
<dbReference type="InterPro" id="IPR036397">
    <property type="entry name" value="RNaseH_sf"/>
</dbReference>
<feature type="region of interest" description="Disordered" evidence="3">
    <location>
        <begin position="124"/>
        <end position="163"/>
    </location>
</feature>
<dbReference type="OrthoDB" id="912202at2759"/>
<keyword evidence="2" id="KW-0863">Zinc-finger</keyword>
<dbReference type="AlphaFoldDB" id="A0A9N7RQE0"/>
<dbReference type="Pfam" id="PF22936">
    <property type="entry name" value="Pol_BBD"/>
    <property type="match status" value="1"/>
</dbReference>
<evidence type="ECO:0000259" key="4">
    <source>
        <dbReference type="PROSITE" id="PS50158"/>
    </source>
</evidence>
<keyword evidence="7" id="KW-1185">Reference proteome</keyword>
<protein>
    <submittedName>
        <fullName evidence="6">Uncharacterized protein</fullName>
    </submittedName>
</protein>
<dbReference type="InterPro" id="IPR036875">
    <property type="entry name" value="Znf_CCHC_sf"/>
</dbReference>